<proteinExistence type="predicted"/>
<dbReference type="OrthoDB" id="3578597at2"/>
<sequence>MNAHERRRSAALRADRETVLAAAARLRHEAVQAHYAGLARPEFAFGLASILELLALRVADLDPDVRAHVVRVSREMTGSGLDLPSVRRTRRR</sequence>
<dbReference type="AlphaFoldDB" id="A0A1Y2MXG0"/>
<dbReference type="RefSeq" id="WP_085913341.1">
    <property type="nucleotide sequence ID" value="NZ_AP018920.1"/>
</dbReference>
<accession>A0A1Y2MXG0</accession>
<protein>
    <submittedName>
        <fullName evidence="1">Uncharacterized protein</fullName>
    </submittedName>
</protein>
<name>A0A1Y2MXG0_PSEAH</name>
<organism evidence="1 2">
    <name type="scientific">Pseudonocardia autotrophica</name>
    <name type="common">Amycolata autotrophica</name>
    <name type="synonym">Nocardia autotrophica</name>
    <dbReference type="NCBI Taxonomy" id="2074"/>
    <lineage>
        <taxon>Bacteria</taxon>
        <taxon>Bacillati</taxon>
        <taxon>Actinomycetota</taxon>
        <taxon>Actinomycetes</taxon>
        <taxon>Pseudonocardiales</taxon>
        <taxon>Pseudonocardiaceae</taxon>
        <taxon>Pseudonocardia</taxon>
    </lineage>
</organism>
<evidence type="ECO:0000313" key="2">
    <source>
        <dbReference type="Proteomes" id="UP000194360"/>
    </source>
</evidence>
<evidence type="ECO:0000313" key="1">
    <source>
        <dbReference type="EMBL" id="OSY39886.1"/>
    </source>
</evidence>
<reference evidence="1 2" key="1">
    <citation type="submission" date="2016-09" db="EMBL/GenBank/DDBJ databases">
        <title>Pseudonocardia autotrophica DSM535, a candidate organism with high potential of specific P450 cytochromes.</title>
        <authorList>
            <person name="Grumaz C."/>
            <person name="Vainshtein Y."/>
            <person name="Kirstahler P."/>
            <person name="Sohn K."/>
        </authorList>
    </citation>
    <scope>NUCLEOTIDE SEQUENCE [LARGE SCALE GENOMIC DNA]</scope>
    <source>
        <strain evidence="1 2">DSM 535</strain>
    </source>
</reference>
<dbReference type="Proteomes" id="UP000194360">
    <property type="component" value="Unassembled WGS sequence"/>
</dbReference>
<dbReference type="STRING" id="2074.BG845_03121"/>
<keyword evidence="2" id="KW-1185">Reference proteome</keyword>
<gene>
    <name evidence="1" type="ORF">BG845_03121</name>
</gene>
<comment type="caution">
    <text evidence="1">The sequence shown here is derived from an EMBL/GenBank/DDBJ whole genome shotgun (WGS) entry which is preliminary data.</text>
</comment>
<dbReference type="EMBL" id="MIGB01000015">
    <property type="protein sequence ID" value="OSY39886.1"/>
    <property type="molecule type" value="Genomic_DNA"/>
</dbReference>